<dbReference type="EMBL" id="JBITDC010000001">
    <property type="protein sequence ID" value="MFI5673490.1"/>
    <property type="molecule type" value="Genomic_DNA"/>
</dbReference>
<gene>
    <name evidence="1" type="ORF">ACIA8P_02295</name>
</gene>
<name>A0ABW7XTW9_STRCE</name>
<comment type="caution">
    <text evidence="1">The sequence shown here is derived from an EMBL/GenBank/DDBJ whole genome shotgun (WGS) entry which is preliminary data.</text>
</comment>
<dbReference type="Gene3D" id="3.40.190.10">
    <property type="entry name" value="Periplasmic binding protein-like II"/>
    <property type="match status" value="2"/>
</dbReference>
<keyword evidence="2" id="KW-1185">Reference proteome</keyword>
<accession>A0ABW7XTW9</accession>
<dbReference type="Proteomes" id="UP001612415">
    <property type="component" value="Unassembled WGS sequence"/>
</dbReference>
<proteinExistence type="predicted"/>
<protein>
    <submittedName>
        <fullName evidence="1">Extracellular solute-binding protein</fullName>
    </submittedName>
</protein>
<dbReference type="SUPFAM" id="SSF53850">
    <property type="entry name" value="Periplasmic binding protein-like II"/>
    <property type="match status" value="1"/>
</dbReference>
<organism evidence="1 2">
    <name type="scientific">Streptomyces cellulosae</name>
    <dbReference type="NCBI Taxonomy" id="1968"/>
    <lineage>
        <taxon>Bacteria</taxon>
        <taxon>Bacillati</taxon>
        <taxon>Actinomycetota</taxon>
        <taxon>Actinomycetes</taxon>
        <taxon>Kitasatosporales</taxon>
        <taxon>Streptomycetaceae</taxon>
        <taxon>Streptomyces</taxon>
    </lineage>
</organism>
<dbReference type="InterPro" id="IPR006059">
    <property type="entry name" value="SBP"/>
</dbReference>
<dbReference type="RefSeq" id="WP_398654508.1">
    <property type="nucleotide sequence ID" value="NZ_JBITDC010000001.1"/>
</dbReference>
<reference evidence="1 2" key="1">
    <citation type="submission" date="2024-10" db="EMBL/GenBank/DDBJ databases">
        <title>The Natural Products Discovery Center: Release of the First 8490 Sequenced Strains for Exploring Actinobacteria Biosynthetic Diversity.</title>
        <authorList>
            <person name="Kalkreuter E."/>
            <person name="Kautsar S.A."/>
            <person name="Yang D."/>
            <person name="Bader C.D."/>
            <person name="Teijaro C.N."/>
            <person name="Fluegel L."/>
            <person name="Davis C.M."/>
            <person name="Simpson J.R."/>
            <person name="Lauterbach L."/>
            <person name="Steele A.D."/>
            <person name="Gui C."/>
            <person name="Meng S."/>
            <person name="Li G."/>
            <person name="Viehrig K."/>
            <person name="Ye F."/>
            <person name="Su P."/>
            <person name="Kiefer A.F."/>
            <person name="Nichols A."/>
            <person name="Cepeda A.J."/>
            <person name="Yan W."/>
            <person name="Fan B."/>
            <person name="Jiang Y."/>
            <person name="Adhikari A."/>
            <person name="Zheng C.-J."/>
            <person name="Schuster L."/>
            <person name="Cowan T.M."/>
            <person name="Smanski M.J."/>
            <person name="Chevrette M.G."/>
            <person name="De Carvalho L.P.S."/>
            <person name="Shen B."/>
        </authorList>
    </citation>
    <scope>NUCLEOTIDE SEQUENCE [LARGE SCALE GENOMIC DNA]</scope>
    <source>
        <strain evidence="1 2">NPDC051599</strain>
    </source>
</reference>
<evidence type="ECO:0000313" key="1">
    <source>
        <dbReference type="EMBL" id="MFI5673490.1"/>
    </source>
</evidence>
<sequence length="157" mass="16420">MKRRNSLSQPFPISGPRSTSGGIIGGSALWLSSTAKQAQQVAGWKLEAFLASPAAREKFSHATGYVPINTETDSSATQQTYLKVNPSLRTFARQVKNTPTVSAAAGCVTGAMTAIRTSNINQLQAAFSGSKSVGAALDRAAADAKSAIQTYQEQVGQ</sequence>
<dbReference type="Pfam" id="PF13416">
    <property type="entry name" value="SBP_bac_8"/>
    <property type="match status" value="1"/>
</dbReference>
<evidence type="ECO:0000313" key="2">
    <source>
        <dbReference type="Proteomes" id="UP001612415"/>
    </source>
</evidence>